<gene>
    <name evidence="3" type="ORF">GCM10022255_090490</name>
</gene>
<sequence length="363" mass="40030">MRLVVGLLGAVLLVATVVNAGRGLVAPRTKASWLPTVLWLFWRSVLRRRPGARHRYTTLDRTLEWLAPLTLVSQLLAWLFSLFVAYAALAYGVTPGLRWPAALRQAGSSLFSLGFAVPRGPETTVIDILAAASGPLLIALQIAYLPAMYGAYNRRETQVTLLRALAGEPSWGPELLARQHLIAAQSQFPWVYENWARLAADVGETHANYPILLSFRSPQPYRSWVVSLLAVMDAAAMQLACAPRSAPSEARLVLRAGFLALRDIADARSIPYDPDPIPDEAIALTFAEFRDGVAWACAAGFTPERPAEDAWPHFRGWRVNYEALAYTIAARVDAVPAPWSGPRDWPADPIYPQRPQHREPGPE</sequence>
<keyword evidence="2" id="KW-1133">Transmembrane helix</keyword>
<dbReference type="Proteomes" id="UP001500620">
    <property type="component" value="Unassembled WGS sequence"/>
</dbReference>
<name>A0ABP8DNX4_9ACTN</name>
<evidence type="ECO:0000256" key="2">
    <source>
        <dbReference type="SAM" id="Phobius"/>
    </source>
</evidence>
<comment type="caution">
    <text evidence="3">The sequence shown here is derived from an EMBL/GenBank/DDBJ whole genome shotgun (WGS) entry which is preliminary data.</text>
</comment>
<evidence type="ECO:0000256" key="1">
    <source>
        <dbReference type="SAM" id="MobiDB-lite"/>
    </source>
</evidence>
<evidence type="ECO:0008006" key="5">
    <source>
        <dbReference type="Google" id="ProtNLM"/>
    </source>
</evidence>
<proteinExistence type="predicted"/>
<accession>A0ABP8DNX4</accession>
<reference evidence="4" key="1">
    <citation type="journal article" date="2019" name="Int. J. Syst. Evol. Microbiol.">
        <title>The Global Catalogue of Microorganisms (GCM) 10K type strain sequencing project: providing services to taxonomists for standard genome sequencing and annotation.</title>
        <authorList>
            <consortium name="The Broad Institute Genomics Platform"/>
            <consortium name="The Broad Institute Genome Sequencing Center for Infectious Disease"/>
            <person name="Wu L."/>
            <person name="Ma J."/>
        </authorList>
    </citation>
    <scope>NUCLEOTIDE SEQUENCE [LARGE SCALE GENOMIC DNA]</scope>
    <source>
        <strain evidence="4">JCM 17441</strain>
    </source>
</reference>
<feature type="transmembrane region" description="Helical" evidence="2">
    <location>
        <begin position="66"/>
        <end position="89"/>
    </location>
</feature>
<evidence type="ECO:0000313" key="4">
    <source>
        <dbReference type="Proteomes" id="UP001500620"/>
    </source>
</evidence>
<keyword evidence="4" id="KW-1185">Reference proteome</keyword>
<dbReference type="RefSeq" id="WP_345137634.1">
    <property type="nucleotide sequence ID" value="NZ_BAABAT010000042.1"/>
</dbReference>
<organism evidence="3 4">
    <name type="scientific">Dactylosporangium darangshiense</name>
    <dbReference type="NCBI Taxonomy" id="579108"/>
    <lineage>
        <taxon>Bacteria</taxon>
        <taxon>Bacillati</taxon>
        <taxon>Actinomycetota</taxon>
        <taxon>Actinomycetes</taxon>
        <taxon>Micromonosporales</taxon>
        <taxon>Micromonosporaceae</taxon>
        <taxon>Dactylosporangium</taxon>
    </lineage>
</organism>
<dbReference type="EMBL" id="BAABAT010000042">
    <property type="protein sequence ID" value="GAA4260727.1"/>
    <property type="molecule type" value="Genomic_DNA"/>
</dbReference>
<feature type="region of interest" description="Disordered" evidence="1">
    <location>
        <begin position="344"/>
        <end position="363"/>
    </location>
</feature>
<evidence type="ECO:0000313" key="3">
    <source>
        <dbReference type="EMBL" id="GAA4260727.1"/>
    </source>
</evidence>
<keyword evidence="2" id="KW-0472">Membrane</keyword>
<protein>
    <recommendedName>
        <fullName evidence="5">Integral membrane protein</fullName>
    </recommendedName>
</protein>
<keyword evidence="2" id="KW-0812">Transmembrane</keyword>
<feature type="transmembrane region" description="Helical" evidence="2">
    <location>
        <begin position="125"/>
        <end position="145"/>
    </location>
</feature>